<dbReference type="AlphaFoldDB" id="T0Q9S8"/>
<dbReference type="InParanoid" id="T0Q9S8"/>
<dbReference type="InterPro" id="IPR001841">
    <property type="entry name" value="Znf_RING"/>
</dbReference>
<keyword evidence="11" id="KW-1185">Reference proteome</keyword>
<protein>
    <recommendedName>
        <fullName evidence="12">RING-type domain-containing protein</fullName>
    </recommendedName>
</protein>
<evidence type="ECO:0000313" key="10">
    <source>
        <dbReference type="EMBL" id="EQC30240.1"/>
    </source>
</evidence>
<gene>
    <name evidence="10" type="ORF">SDRG_12090</name>
</gene>
<evidence type="ECO:0000259" key="9">
    <source>
        <dbReference type="PROSITE" id="PS51873"/>
    </source>
</evidence>
<evidence type="ECO:0000256" key="3">
    <source>
        <dbReference type="ARBA" id="ARBA00022737"/>
    </source>
</evidence>
<organism evidence="10 11">
    <name type="scientific">Saprolegnia diclina (strain VS20)</name>
    <dbReference type="NCBI Taxonomy" id="1156394"/>
    <lineage>
        <taxon>Eukaryota</taxon>
        <taxon>Sar</taxon>
        <taxon>Stramenopiles</taxon>
        <taxon>Oomycota</taxon>
        <taxon>Saprolegniomycetes</taxon>
        <taxon>Saprolegniales</taxon>
        <taxon>Saprolegniaceae</taxon>
        <taxon>Saprolegnia</taxon>
    </lineage>
</organism>
<sequence>MGPKAHTTCVICYDACTPVAWYSALLRAVLRRPRLDHDAWHELPCRHCVCVACLRQYLSFPGPMTCPVQGCSEVIGPCHVRGLTLPPETRSRVAQMYRLHKGRGVACPECQYVSVAGLKPRVPCARCRTELCSTCHCRWHLGLSCAEYQRLCKTTGPLTADDVAFYHCARDWRYQQCPHCGIFTDRRSGCAAMLCRFCQKRWTWGRSVV</sequence>
<dbReference type="CDD" id="cd20335">
    <property type="entry name" value="BRcat_RBR"/>
    <property type="match status" value="1"/>
</dbReference>
<dbReference type="GO" id="GO:0016567">
    <property type="term" value="P:protein ubiquitination"/>
    <property type="evidence" value="ECO:0007669"/>
    <property type="project" value="InterPro"/>
</dbReference>
<dbReference type="PANTHER" id="PTHR11685">
    <property type="entry name" value="RBR FAMILY RING FINGER AND IBR DOMAIN-CONTAINING"/>
    <property type="match status" value="1"/>
</dbReference>
<feature type="domain" description="RING-type" evidence="9">
    <location>
        <begin position="5"/>
        <end position="209"/>
    </location>
</feature>
<evidence type="ECO:0000259" key="8">
    <source>
        <dbReference type="PROSITE" id="PS50089"/>
    </source>
</evidence>
<dbReference type="SUPFAM" id="SSF57850">
    <property type="entry name" value="RING/U-box"/>
    <property type="match status" value="2"/>
</dbReference>
<dbReference type="GO" id="GO:0008270">
    <property type="term" value="F:zinc ion binding"/>
    <property type="evidence" value="ECO:0007669"/>
    <property type="project" value="UniProtKB-KW"/>
</dbReference>
<dbReference type="OrthoDB" id="10009520at2759"/>
<evidence type="ECO:0008006" key="12">
    <source>
        <dbReference type="Google" id="ProtNLM"/>
    </source>
</evidence>
<evidence type="ECO:0000256" key="7">
    <source>
        <dbReference type="PROSITE-ProRule" id="PRU00175"/>
    </source>
</evidence>
<dbReference type="Proteomes" id="UP000030762">
    <property type="component" value="Unassembled WGS sequence"/>
</dbReference>
<keyword evidence="6" id="KW-0862">Zinc</keyword>
<dbReference type="InterPro" id="IPR017907">
    <property type="entry name" value="Znf_RING_CS"/>
</dbReference>
<evidence type="ECO:0000313" key="11">
    <source>
        <dbReference type="Proteomes" id="UP000030762"/>
    </source>
</evidence>
<dbReference type="OMA" id="HDAWHEL"/>
<keyword evidence="1" id="KW-0808">Transferase</keyword>
<keyword evidence="2" id="KW-0479">Metal-binding</keyword>
<evidence type="ECO:0000256" key="5">
    <source>
        <dbReference type="ARBA" id="ARBA00022786"/>
    </source>
</evidence>
<keyword evidence="5" id="KW-0833">Ubl conjugation pathway</keyword>
<dbReference type="eggNOG" id="KOG1815">
    <property type="taxonomic scope" value="Eukaryota"/>
</dbReference>
<dbReference type="STRING" id="1156394.T0Q9S8"/>
<proteinExistence type="predicted"/>
<evidence type="ECO:0000256" key="2">
    <source>
        <dbReference type="ARBA" id="ARBA00022723"/>
    </source>
</evidence>
<feature type="domain" description="RING-type" evidence="8">
    <location>
        <begin position="9"/>
        <end position="68"/>
    </location>
</feature>
<accession>T0Q9S8</accession>
<evidence type="ECO:0000256" key="6">
    <source>
        <dbReference type="ARBA" id="ARBA00022833"/>
    </source>
</evidence>
<dbReference type="GO" id="GO:0004842">
    <property type="term" value="F:ubiquitin-protein transferase activity"/>
    <property type="evidence" value="ECO:0007669"/>
    <property type="project" value="InterPro"/>
</dbReference>
<dbReference type="InterPro" id="IPR031127">
    <property type="entry name" value="E3_UB_ligase_RBR"/>
</dbReference>
<dbReference type="PROSITE" id="PS50089">
    <property type="entry name" value="ZF_RING_2"/>
    <property type="match status" value="1"/>
</dbReference>
<dbReference type="PROSITE" id="PS00518">
    <property type="entry name" value="ZF_RING_1"/>
    <property type="match status" value="1"/>
</dbReference>
<reference evidence="10 11" key="1">
    <citation type="submission" date="2012-04" db="EMBL/GenBank/DDBJ databases">
        <title>The Genome Sequence of Saprolegnia declina VS20.</title>
        <authorList>
            <consortium name="The Broad Institute Genome Sequencing Platform"/>
            <person name="Russ C."/>
            <person name="Nusbaum C."/>
            <person name="Tyler B."/>
            <person name="van West P."/>
            <person name="Dieguez-Uribeondo J."/>
            <person name="de Bruijn I."/>
            <person name="Tripathy S."/>
            <person name="Jiang R."/>
            <person name="Young S.K."/>
            <person name="Zeng Q."/>
            <person name="Gargeya S."/>
            <person name="Fitzgerald M."/>
            <person name="Haas B."/>
            <person name="Abouelleil A."/>
            <person name="Alvarado L."/>
            <person name="Arachchi H.M."/>
            <person name="Berlin A."/>
            <person name="Chapman S.B."/>
            <person name="Goldberg J."/>
            <person name="Griggs A."/>
            <person name="Gujja S."/>
            <person name="Hansen M."/>
            <person name="Howarth C."/>
            <person name="Imamovic A."/>
            <person name="Larimer J."/>
            <person name="McCowen C."/>
            <person name="Montmayeur A."/>
            <person name="Murphy C."/>
            <person name="Neiman D."/>
            <person name="Pearson M."/>
            <person name="Priest M."/>
            <person name="Roberts A."/>
            <person name="Saif S."/>
            <person name="Shea T."/>
            <person name="Sisk P."/>
            <person name="Sykes S."/>
            <person name="Wortman J."/>
            <person name="Nusbaum C."/>
            <person name="Birren B."/>
        </authorList>
    </citation>
    <scope>NUCLEOTIDE SEQUENCE [LARGE SCALE GENOMIC DNA]</scope>
    <source>
        <strain evidence="10 11">VS20</strain>
    </source>
</reference>
<evidence type="ECO:0000256" key="1">
    <source>
        <dbReference type="ARBA" id="ARBA00022679"/>
    </source>
</evidence>
<name>T0Q9S8_SAPDV</name>
<keyword evidence="3" id="KW-0677">Repeat</keyword>
<dbReference type="VEuPathDB" id="FungiDB:SDRG_12090"/>
<dbReference type="PROSITE" id="PS51873">
    <property type="entry name" value="TRIAD"/>
    <property type="match status" value="1"/>
</dbReference>
<keyword evidence="4 7" id="KW-0863">Zinc-finger</keyword>
<dbReference type="RefSeq" id="XP_008616372.1">
    <property type="nucleotide sequence ID" value="XM_008618150.1"/>
</dbReference>
<dbReference type="InterPro" id="IPR044066">
    <property type="entry name" value="TRIAD_supradom"/>
</dbReference>
<dbReference type="GeneID" id="19952817"/>
<dbReference type="EMBL" id="JH767177">
    <property type="protein sequence ID" value="EQC30240.1"/>
    <property type="molecule type" value="Genomic_DNA"/>
</dbReference>
<evidence type="ECO:0000256" key="4">
    <source>
        <dbReference type="ARBA" id="ARBA00022771"/>
    </source>
</evidence>